<evidence type="ECO:0000256" key="1">
    <source>
        <dbReference type="SAM" id="Phobius"/>
    </source>
</evidence>
<gene>
    <name evidence="2" type="ORF">QBC33DRAFT_289775</name>
</gene>
<comment type="caution">
    <text evidence="2">The sequence shown here is derived from an EMBL/GenBank/DDBJ whole genome shotgun (WGS) entry which is preliminary data.</text>
</comment>
<dbReference type="AlphaFoldDB" id="A0AAJ0BRQ7"/>
<dbReference type="EMBL" id="MU839041">
    <property type="protein sequence ID" value="KAK1762183.1"/>
    <property type="molecule type" value="Genomic_DNA"/>
</dbReference>
<sequence>MKLRELRYQTDGDSSAKPGCIFLIICLGYWTHIPLPGAFRSIFFFLSSSPSFSPSTPFIYSLAYFHGLASSQFALTPAFILCDRIYIRDSLTSSALSYSCRCFGQGRPDGLGWVH</sequence>
<name>A0AAJ0BRQ7_9PEZI</name>
<dbReference type="GeneID" id="85306509"/>
<evidence type="ECO:0000313" key="2">
    <source>
        <dbReference type="EMBL" id="KAK1762183.1"/>
    </source>
</evidence>
<proteinExistence type="predicted"/>
<organism evidence="2 3">
    <name type="scientific">Phialemonium atrogriseum</name>
    <dbReference type="NCBI Taxonomy" id="1093897"/>
    <lineage>
        <taxon>Eukaryota</taxon>
        <taxon>Fungi</taxon>
        <taxon>Dikarya</taxon>
        <taxon>Ascomycota</taxon>
        <taxon>Pezizomycotina</taxon>
        <taxon>Sordariomycetes</taxon>
        <taxon>Sordariomycetidae</taxon>
        <taxon>Cephalothecales</taxon>
        <taxon>Cephalothecaceae</taxon>
        <taxon>Phialemonium</taxon>
    </lineage>
</organism>
<protein>
    <submittedName>
        <fullName evidence="2">Uncharacterized protein</fullName>
    </submittedName>
</protein>
<reference evidence="2" key="1">
    <citation type="submission" date="2023-06" db="EMBL/GenBank/DDBJ databases">
        <title>Genome-scale phylogeny and comparative genomics of the fungal order Sordariales.</title>
        <authorList>
            <consortium name="Lawrence Berkeley National Laboratory"/>
            <person name="Hensen N."/>
            <person name="Bonometti L."/>
            <person name="Westerberg I."/>
            <person name="Brannstrom I.O."/>
            <person name="Guillou S."/>
            <person name="Cros-Aarteil S."/>
            <person name="Calhoun S."/>
            <person name="Haridas S."/>
            <person name="Kuo A."/>
            <person name="Mondo S."/>
            <person name="Pangilinan J."/>
            <person name="Riley R."/>
            <person name="Labutti K."/>
            <person name="Andreopoulos B."/>
            <person name="Lipzen A."/>
            <person name="Chen C."/>
            <person name="Yanf M."/>
            <person name="Daum C."/>
            <person name="Ng V."/>
            <person name="Clum A."/>
            <person name="Steindorff A."/>
            <person name="Ohm R."/>
            <person name="Martin F."/>
            <person name="Silar P."/>
            <person name="Natvig D."/>
            <person name="Lalanne C."/>
            <person name="Gautier V."/>
            <person name="Ament-Velasquez S.L."/>
            <person name="Kruys A."/>
            <person name="Hutchinson M.I."/>
            <person name="Powell A.J."/>
            <person name="Barry K."/>
            <person name="Miller A.N."/>
            <person name="Grigoriev I.V."/>
            <person name="Debuchy R."/>
            <person name="Gladieux P."/>
            <person name="Thoren M.H."/>
            <person name="Johannesson H."/>
        </authorList>
    </citation>
    <scope>NUCLEOTIDE SEQUENCE</scope>
    <source>
        <strain evidence="2">8032-3</strain>
    </source>
</reference>
<keyword evidence="1" id="KW-1133">Transmembrane helix</keyword>
<keyword evidence="1" id="KW-0472">Membrane</keyword>
<feature type="transmembrane region" description="Helical" evidence="1">
    <location>
        <begin position="58"/>
        <end position="81"/>
    </location>
</feature>
<accession>A0AAJ0BRQ7</accession>
<dbReference type="Proteomes" id="UP001244011">
    <property type="component" value="Unassembled WGS sequence"/>
</dbReference>
<feature type="transmembrane region" description="Helical" evidence="1">
    <location>
        <begin position="21"/>
        <end position="46"/>
    </location>
</feature>
<keyword evidence="3" id="KW-1185">Reference proteome</keyword>
<evidence type="ECO:0000313" key="3">
    <source>
        <dbReference type="Proteomes" id="UP001244011"/>
    </source>
</evidence>
<dbReference type="RefSeq" id="XP_060278396.1">
    <property type="nucleotide sequence ID" value="XM_060423322.1"/>
</dbReference>
<keyword evidence="1" id="KW-0812">Transmembrane</keyword>